<evidence type="ECO:0000313" key="1">
    <source>
        <dbReference type="EMBL" id="KAG5570708.1"/>
    </source>
</evidence>
<dbReference type="Proteomes" id="UP000824120">
    <property type="component" value="Chromosome 12"/>
</dbReference>
<dbReference type="EMBL" id="JACXVP010000012">
    <property type="protein sequence ID" value="KAG5570708.1"/>
    <property type="molecule type" value="Genomic_DNA"/>
</dbReference>
<sequence>MFVVKKFLHEKRKLISTPTTIHDLKEEINNLKNHPMYKEFLNFMQSKEGKHNIPQSYSTVLTDKENIEIFDQNDKKEVILLLEQSDLRWRDEPWQIMHRYLDSVYYTTPSYKYMMHYEMILLATGFGEFQHFYPVNT</sequence>
<name>A0A9J5W640_SOLCO</name>
<comment type="caution">
    <text evidence="1">The sequence shown here is derived from an EMBL/GenBank/DDBJ whole genome shotgun (WGS) entry which is preliminary data.</text>
</comment>
<keyword evidence="2" id="KW-1185">Reference proteome</keyword>
<evidence type="ECO:0000313" key="2">
    <source>
        <dbReference type="Proteomes" id="UP000824120"/>
    </source>
</evidence>
<organism evidence="1 2">
    <name type="scientific">Solanum commersonii</name>
    <name type="common">Commerson's wild potato</name>
    <name type="synonym">Commerson's nightshade</name>
    <dbReference type="NCBI Taxonomy" id="4109"/>
    <lineage>
        <taxon>Eukaryota</taxon>
        <taxon>Viridiplantae</taxon>
        <taxon>Streptophyta</taxon>
        <taxon>Embryophyta</taxon>
        <taxon>Tracheophyta</taxon>
        <taxon>Spermatophyta</taxon>
        <taxon>Magnoliopsida</taxon>
        <taxon>eudicotyledons</taxon>
        <taxon>Gunneridae</taxon>
        <taxon>Pentapetalae</taxon>
        <taxon>asterids</taxon>
        <taxon>lamiids</taxon>
        <taxon>Solanales</taxon>
        <taxon>Solanaceae</taxon>
        <taxon>Solanoideae</taxon>
        <taxon>Solaneae</taxon>
        <taxon>Solanum</taxon>
    </lineage>
</organism>
<gene>
    <name evidence="1" type="ORF">H5410_060474</name>
</gene>
<dbReference type="AlphaFoldDB" id="A0A9J5W640"/>
<reference evidence="1 2" key="1">
    <citation type="submission" date="2020-09" db="EMBL/GenBank/DDBJ databases">
        <title>De no assembly of potato wild relative species, Solanum commersonii.</title>
        <authorList>
            <person name="Cho K."/>
        </authorList>
    </citation>
    <scope>NUCLEOTIDE SEQUENCE [LARGE SCALE GENOMIC DNA]</scope>
    <source>
        <strain evidence="1">LZ3.2</strain>
        <tissue evidence="1">Leaf</tissue>
    </source>
</reference>
<accession>A0A9J5W640</accession>
<proteinExistence type="predicted"/>
<protein>
    <submittedName>
        <fullName evidence="1">Uncharacterized protein</fullName>
    </submittedName>
</protein>